<dbReference type="GO" id="GO:0046872">
    <property type="term" value="F:metal ion binding"/>
    <property type="evidence" value="ECO:0007669"/>
    <property type="project" value="UniProtKB-KW"/>
</dbReference>
<keyword evidence="9" id="KW-1185">Reference proteome</keyword>
<feature type="transmembrane region" description="Helical" evidence="6">
    <location>
        <begin position="7"/>
        <end position="31"/>
    </location>
</feature>
<keyword evidence="4" id="KW-0249">Electron transport</keyword>
<feature type="transmembrane region" description="Helical" evidence="6">
    <location>
        <begin position="51"/>
        <end position="70"/>
    </location>
</feature>
<organism evidence="8 9">
    <name type="scientific">Microbulbifer agarilyticus</name>
    <dbReference type="NCBI Taxonomy" id="260552"/>
    <lineage>
        <taxon>Bacteria</taxon>
        <taxon>Pseudomonadati</taxon>
        <taxon>Pseudomonadota</taxon>
        <taxon>Gammaproteobacteria</taxon>
        <taxon>Cellvibrionales</taxon>
        <taxon>Microbulbiferaceae</taxon>
        <taxon>Microbulbifer</taxon>
    </lineage>
</organism>
<evidence type="ECO:0000256" key="5">
    <source>
        <dbReference type="ARBA" id="ARBA00023004"/>
    </source>
</evidence>
<sequence>MATRKGLSWIWLHSAVAVAVLCSLLTGLRIASLSYPQLIQFEELLPQGNVIQWHFFSAVMITLIGGIYLAHRLNNSDCRKWPTASYWVNKCRWPGWHRVIIRAGYPLLVLSLVSGWMLFWGISTGTLIRAAHLGGAIAIALYLVAHAGLYLVRWGRQSIWLIVVPHRDRRKLRSLVLSGALVLTTSLSLALGWYLLGTKSHYQLHVNRMLLLDDRLPPIEIDGVADEIQWRKATAIRVHTDGGANFDNGETEVTLRALSNGEEFYLFARWRDATKSLLHLPLVKTGQGWEVQQKGFHNFDETRYYEDKFAVLLSSSCTFSAAGTAHLGRNPLPNHPPNWHGKGYHYSSDNQLHDLWHWKAVRTNDMYLADDNFIGPPDKVRAGERRYTAGYQQDGKESGAYVMNWQWYNPNTITPKRLPSAPAQLAALQQVDLAQVQSAENQDEEEWVIPWFDFEPYSSEQDASYPIGTVMPSVMYNSNRFEGDRADVRARGRWHEGYWHLELVRKLVTGSALDVPITDGTCLWVSAFDRAQVAHTRHTRAIRLTFSPAYTVEASQ</sequence>
<keyword evidence="3" id="KW-0479">Metal-binding</keyword>
<feature type="transmembrane region" description="Helical" evidence="6">
    <location>
        <begin position="131"/>
        <end position="152"/>
    </location>
</feature>
<dbReference type="KEGG" id="maga:Mag101_03335"/>
<evidence type="ECO:0000256" key="4">
    <source>
        <dbReference type="ARBA" id="ARBA00022982"/>
    </source>
</evidence>
<accession>A0A1Q2M2B8</accession>
<dbReference type="Gene3D" id="2.60.40.1190">
    <property type="match status" value="1"/>
</dbReference>
<dbReference type="SMART" id="SM00887">
    <property type="entry name" value="EB_dh"/>
    <property type="match status" value="1"/>
</dbReference>
<dbReference type="InterPro" id="IPR019020">
    <property type="entry name" value="Cyt-c552/DMSO_Rdtase_haem-bd"/>
</dbReference>
<name>A0A1Q2M2B8_9GAMM</name>
<feature type="transmembrane region" description="Helical" evidence="6">
    <location>
        <begin position="99"/>
        <end position="119"/>
    </location>
</feature>
<dbReference type="GO" id="GO:0020037">
    <property type="term" value="F:heme binding"/>
    <property type="evidence" value="ECO:0007669"/>
    <property type="project" value="InterPro"/>
</dbReference>
<evidence type="ECO:0000313" key="8">
    <source>
        <dbReference type="EMBL" id="AQQ66779.1"/>
    </source>
</evidence>
<evidence type="ECO:0000256" key="6">
    <source>
        <dbReference type="SAM" id="Phobius"/>
    </source>
</evidence>
<dbReference type="SUPFAM" id="SSF49344">
    <property type="entry name" value="CBD9-like"/>
    <property type="match status" value="1"/>
</dbReference>
<dbReference type="Pfam" id="PF09459">
    <property type="entry name" value="EB_dh"/>
    <property type="match status" value="1"/>
</dbReference>
<keyword evidence="6" id="KW-1133">Transmembrane helix</keyword>
<dbReference type="GO" id="GO:0022904">
    <property type="term" value="P:respiratory electron transport chain"/>
    <property type="evidence" value="ECO:0007669"/>
    <property type="project" value="InterPro"/>
</dbReference>
<dbReference type="Proteomes" id="UP000188219">
    <property type="component" value="Chromosome"/>
</dbReference>
<keyword evidence="5" id="KW-0408">Iron</keyword>
<evidence type="ECO:0000256" key="3">
    <source>
        <dbReference type="ARBA" id="ARBA00022723"/>
    </source>
</evidence>
<dbReference type="CDD" id="cd09625">
    <property type="entry name" value="DOMON_like_cytochrome"/>
    <property type="match status" value="1"/>
</dbReference>
<proteinExistence type="predicted"/>
<keyword evidence="6" id="KW-0472">Membrane</keyword>
<dbReference type="EMBL" id="CP019650">
    <property type="protein sequence ID" value="AQQ66779.1"/>
    <property type="molecule type" value="Genomic_DNA"/>
</dbReference>
<evidence type="ECO:0000313" key="9">
    <source>
        <dbReference type="Proteomes" id="UP000188219"/>
    </source>
</evidence>
<evidence type="ECO:0000256" key="2">
    <source>
        <dbReference type="ARBA" id="ARBA00022617"/>
    </source>
</evidence>
<evidence type="ECO:0000256" key="1">
    <source>
        <dbReference type="ARBA" id="ARBA00022448"/>
    </source>
</evidence>
<reference evidence="8" key="1">
    <citation type="submission" date="2017-02" db="EMBL/GenBank/DDBJ databases">
        <title>Genome of Microbulbifer agarilyticus GP101.</title>
        <authorList>
            <person name="Jung J."/>
            <person name="Bae S.S."/>
            <person name="Baek K."/>
        </authorList>
    </citation>
    <scope>NUCLEOTIDE SEQUENCE [LARGE SCALE GENOMIC DNA]</scope>
    <source>
        <strain evidence="8">GP101</strain>
    </source>
</reference>
<keyword evidence="6" id="KW-0812">Transmembrane</keyword>
<feature type="transmembrane region" description="Helical" evidence="6">
    <location>
        <begin position="172"/>
        <end position="196"/>
    </location>
</feature>
<dbReference type="OrthoDB" id="5337932at2"/>
<protein>
    <recommendedName>
        <fullName evidence="7">Cytochrome c-552/DMSO reductase-like haem-binding domain-containing protein</fullName>
    </recommendedName>
</protein>
<evidence type="ECO:0000259" key="7">
    <source>
        <dbReference type="SMART" id="SM00887"/>
    </source>
</evidence>
<keyword evidence="1" id="KW-0813">Transport</keyword>
<dbReference type="GO" id="GO:0016020">
    <property type="term" value="C:membrane"/>
    <property type="evidence" value="ECO:0007669"/>
    <property type="project" value="InterPro"/>
</dbReference>
<dbReference type="InterPro" id="IPR016174">
    <property type="entry name" value="Di-haem_cyt_TM"/>
</dbReference>
<feature type="domain" description="Cytochrome c-552/DMSO reductase-like haem-binding" evidence="7">
    <location>
        <begin position="227"/>
        <end position="540"/>
    </location>
</feature>
<gene>
    <name evidence="8" type="ORF">Mag101_03335</name>
</gene>
<keyword evidence="2" id="KW-0349">Heme</keyword>
<dbReference type="AlphaFoldDB" id="A0A1Q2M2B8"/>
<dbReference type="STRING" id="260552.Mag101_03335"/>
<dbReference type="SUPFAM" id="SSF81342">
    <property type="entry name" value="Transmembrane di-heme cytochromes"/>
    <property type="match status" value="1"/>
</dbReference>